<proteinExistence type="inferred from homology"/>
<comment type="caution">
    <text evidence="8">The sequence shown here is derived from an EMBL/GenBank/DDBJ whole genome shotgun (WGS) entry which is preliminary data.</text>
</comment>
<comment type="catalytic activity">
    <reaction evidence="3 4">
        <text>RX + glutathione = an S-substituted glutathione + a halide anion + H(+)</text>
        <dbReference type="Rhea" id="RHEA:16437"/>
        <dbReference type="ChEBI" id="CHEBI:15378"/>
        <dbReference type="ChEBI" id="CHEBI:16042"/>
        <dbReference type="ChEBI" id="CHEBI:17792"/>
        <dbReference type="ChEBI" id="CHEBI:57925"/>
        <dbReference type="ChEBI" id="CHEBI:90779"/>
        <dbReference type="EC" id="2.5.1.18"/>
    </reaction>
</comment>
<dbReference type="PANTHER" id="PTHR42943:SF2">
    <property type="entry name" value="GLUTATHIONE S-TRANSFERASE KAPPA 1"/>
    <property type="match status" value="1"/>
</dbReference>
<name>A0A2U3DWV4_PURLI</name>
<feature type="active site" description="Nucleophile" evidence="5">
    <location>
        <position position="14"/>
    </location>
</feature>
<evidence type="ECO:0000256" key="3">
    <source>
        <dbReference type="ARBA" id="ARBA00047960"/>
    </source>
</evidence>
<dbReference type="EMBL" id="LCWV01000023">
    <property type="protein sequence ID" value="PWI66739.1"/>
    <property type="molecule type" value="Genomic_DNA"/>
</dbReference>
<dbReference type="InterPro" id="IPR014440">
    <property type="entry name" value="HCCAis_GSTk"/>
</dbReference>
<dbReference type="PIRSF" id="PIRSF006386">
    <property type="entry name" value="HCCAis_GSTk"/>
    <property type="match status" value="1"/>
</dbReference>
<dbReference type="Proteomes" id="UP000245956">
    <property type="component" value="Unassembled WGS sequence"/>
</dbReference>
<dbReference type="GO" id="GO:0005777">
    <property type="term" value="C:peroxisome"/>
    <property type="evidence" value="ECO:0007669"/>
    <property type="project" value="TreeGrafter"/>
</dbReference>
<comment type="similarity">
    <text evidence="1 4">Belongs to the GST superfamily. Kappa family.</text>
</comment>
<evidence type="ECO:0000256" key="1">
    <source>
        <dbReference type="ARBA" id="ARBA00006494"/>
    </source>
</evidence>
<reference evidence="7" key="3">
    <citation type="submission" date="2023-11" db="EMBL/GenBank/DDBJ databases">
        <authorList>
            <person name="Beijen E."/>
            <person name="Ohm R.A."/>
        </authorList>
    </citation>
    <scope>NUCLEOTIDE SEQUENCE</scope>
    <source>
        <strain evidence="7">CBS 150709</strain>
    </source>
</reference>
<dbReference type="GO" id="GO:0006749">
    <property type="term" value="P:glutathione metabolic process"/>
    <property type="evidence" value="ECO:0007669"/>
    <property type="project" value="TreeGrafter"/>
</dbReference>
<dbReference type="SUPFAM" id="SSF52833">
    <property type="entry name" value="Thioredoxin-like"/>
    <property type="match status" value="1"/>
</dbReference>
<dbReference type="InterPro" id="IPR001853">
    <property type="entry name" value="DSBA-like_thioredoxin_dom"/>
</dbReference>
<reference evidence="7 10" key="4">
    <citation type="journal article" date="2024" name="Microbiol. Resour. Announc.">
        <title>Genome annotations for the ascomycete fungi Trichoderma harzianum, Trichoderma aggressivum, and Purpureocillium lilacinum.</title>
        <authorList>
            <person name="Beijen E.P.W."/>
            <person name="Ohm R.A."/>
        </authorList>
    </citation>
    <scope>NUCLEOTIDE SEQUENCE [LARGE SCALE GENOMIC DNA]</scope>
    <source>
        <strain evidence="7 10">CBS 150709</strain>
    </source>
</reference>
<organism evidence="8 9">
    <name type="scientific">Purpureocillium lilacinum</name>
    <name type="common">Paecilomyces lilacinus</name>
    <dbReference type="NCBI Taxonomy" id="33203"/>
    <lineage>
        <taxon>Eukaryota</taxon>
        <taxon>Fungi</taxon>
        <taxon>Dikarya</taxon>
        <taxon>Ascomycota</taxon>
        <taxon>Pezizomycotina</taxon>
        <taxon>Sordariomycetes</taxon>
        <taxon>Hypocreomycetidae</taxon>
        <taxon>Hypocreales</taxon>
        <taxon>Ophiocordycipitaceae</taxon>
        <taxon>Purpureocillium</taxon>
    </lineage>
</organism>
<dbReference type="EMBL" id="JAWRVI010000076">
    <property type="protein sequence ID" value="KAK4081345.1"/>
    <property type="molecule type" value="Genomic_DNA"/>
</dbReference>
<accession>A0A2U3DWV4</accession>
<dbReference type="AlphaFoldDB" id="A0A2U3DWV4"/>
<dbReference type="GO" id="GO:0005739">
    <property type="term" value="C:mitochondrion"/>
    <property type="evidence" value="ECO:0007669"/>
    <property type="project" value="TreeGrafter"/>
</dbReference>
<evidence type="ECO:0000259" key="6">
    <source>
        <dbReference type="Pfam" id="PF01323"/>
    </source>
</evidence>
<dbReference type="Proteomes" id="UP001287286">
    <property type="component" value="Unassembled WGS sequence"/>
</dbReference>
<evidence type="ECO:0000256" key="2">
    <source>
        <dbReference type="ARBA" id="ARBA00022679"/>
    </source>
</evidence>
<feature type="domain" description="DSBA-like thioredoxin" evidence="6">
    <location>
        <begin position="6"/>
        <end position="226"/>
    </location>
</feature>
<dbReference type="GO" id="GO:0004602">
    <property type="term" value="F:glutathione peroxidase activity"/>
    <property type="evidence" value="ECO:0007669"/>
    <property type="project" value="TreeGrafter"/>
</dbReference>
<dbReference type="InterPro" id="IPR051924">
    <property type="entry name" value="GST_Kappa/NadH"/>
</dbReference>
<reference evidence="8" key="1">
    <citation type="submission" date="2015-05" db="EMBL/GenBank/DDBJ databases">
        <authorList>
            <person name="Wang D.B."/>
            <person name="Wang M."/>
        </authorList>
    </citation>
    <scope>NUCLEOTIDE SEQUENCE</scope>
    <source>
        <strain evidence="8">36-1</strain>
    </source>
</reference>
<evidence type="ECO:0000256" key="4">
    <source>
        <dbReference type="PIRNR" id="PIRNR006386"/>
    </source>
</evidence>
<dbReference type="FunFam" id="3.40.30.10:FF:000096">
    <property type="entry name" value="Glutathione S-transferase kappa"/>
    <property type="match status" value="1"/>
</dbReference>
<sequence length="240" mass="26058">MPRNKITLYVDTVSPFAYIAYYVLRHHAVFQGCDVTYVPIFLGGLMKACGNTAPINITSTREGPGTGREPADRGAADKKAWINRNRQLWADTLQVPIKKELPDNFPPMTLGIMRQLAALDEADGRGRQQRLVQALDALFHDFWVEHRETHKPEVLGSLLGKVLGSDAAATVAAEASGTGKAALLRNTDEAFAAGAFGLPWMVCTNAAGQTESFWGVDHLGQVATFLGLKRPEAGGWKALL</sequence>
<keyword evidence="2 4" id="KW-0808">Transferase</keyword>
<dbReference type="EC" id="2.5.1.18" evidence="4"/>
<protein>
    <recommendedName>
        <fullName evidence="4">Glutathione S-transferase kappa</fullName>
        <ecNumber evidence="4">2.5.1.18</ecNumber>
    </recommendedName>
</protein>
<evidence type="ECO:0000313" key="7">
    <source>
        <dbReference type="EMBL" id="KAK4081345.1"/>
    </source>
</evidence>
<keyword evidence="10" id="KW-1185">Reference proteome</keyword>
<evidence type="ECO:0000256" key="5">
    <source>
        <dbReference type="PIRSR" id="PIRSR006386-1"/>
    </source>
</evidence>
<dbReference type="InterPro" id="IPR036249">
    <property type="entry name" value="Thioredoxin-like_sf"/>
</dbReference>
<evidence type="ECO:0000313" key="8">
    <source>
        <dbReference type="EMBL" id="PWI66739.1"/>
    </source>
</evidence>
<dbReference type="GO" id="GO:0004364">
    <property type="term" value="F:glutathione transferase activity"/>
    <property type="evidence" value="ECO:0007669"/>
    <property type="project" value="UniProtKB-UniRule"/>
</dbReference>
<dbReference type="PANTHER" id="PTHR42943">
    <property type="entry name" value="GLUTATHIONE S-TRANSFERASE KAPPA"/>
    <property type="match status" value="1"/>
</dbReference>
<dbReference type="Gene3D" id="3.40.30.10">
    <property type="entry name" value="Glutaredoxin"/>
    <property type="match status" value="1"/>
</dbReference>
<dbReference type="Pfam" id="PF01323">
    <property type="entry name" value="DSBA"/>
    <property type="match status" value="1"/>
</dbReference>
<gene>
    <name evidence="8" type="ORF">PCL_04877</name>
    <name evidence="7" type="ORF">Purlil1_11756</name>
</gene>
<evidence type="ECO:0000313" key="10">
    <source>
        <dbReference type="Proteomes" id="UP001287286"/>
    </source>
</evidence>
<reference evidence="8 9" key="2">
    <citation type="journal article" date="2016" name="Front. Microbiol.">
        <title>Genome and transcriptome sequences reveal the specific parasitism of the nematophagous Purpureocillium lilacinum 36-1.</title>
        <authorList>
            <person name="Xie J."/>
            <person name="Li S."/>
            <person name="Mo C."/>
            <person name="Xiao X."/>
            <person name="Peng D."/>
            <person name="Wang G."/>
            <person name="Xiao Y."/>
        </authorList>
    </citation>
    <scope>NUCLEOTIDE SEQUENCE [LARGE SCALE GENOMIC DNA]</scope>
    <source>
        <strain evidence="8 9">36-1</strain>
    </source>
</reference>
<evidence type="ECO:0000313" key="9">
    <source>
        <dbReference type="Proteomes" id="UP000245956"/>
    </source>
</evidence>